<proteinExistence type="predicted"/>
<dbReference type="AlphaFoldDB" id="A0A8J5KE49"/>
<evidence type="ECO:0000313" key="1">
    <source>
        <dbReference type="EMBL" id="KAG6486362.1"/>
    </source>
</evidence>
<protein>
    <submittedName>
        <fullName evidence="1">Uncharacterized protein</fullName>
    </submittedName>
</protein>
<dbReference type="Proteomes" id="UP000734854">
    <property type="component" value="Unassembled WGS sequence"/>
</dbReference>
<accession>A0A8J5KE49</accession>
<keyword evidence="2" id="KW-1185">Reference proteome</keyword>
<gene>
    <name evidence="1" type="ORF">ZIOFF_054932</name>
</gene>
<organism evidence="1 2">
    <name type="scientific">Zingiber officinale</name>
    <name type="common">Ginger</name>
    <name type="synonym">Amomum zingiber</name>
    <dbReference type="NCBI Taxonomy" id="94328"/>
    <lineage>
        <taxon>Eukaryota</taxon>
        <taxon>Viridiplantae</taxon>
        <taxon>Streptophyta</taxon>
        <taxon>Embryophyta</taxon>
        <taxon>Tracheophyta</taxon>
        <taxon>Spermatophyta</taxon>
        <taxon>Magnoliopsida</taxon>
        <taxon>Liliopsida</taxon>
        <taxon>Zingiberales</taxon>
        <taxon>Zingiberaceae</taxon>
        <taxon>Zingiber</taxon>
    </lineage>
</organism>
<evidence type="ECO:0000313" key="2">
    <source>
        <dbReference type="Proteomes" id="UP000734854"/>
    </source>
</evidence>
<sequence>MSLHIERPTCRSRTIRSHAAPLTADVASLAGKSSSFGIVQTAASPCSLSQFLVPVNSVASPAIVVIDTPMPLPLHPFYGSSRVPPSSCHCVPCSWLRLALALAIPLRIDHGSDPFWTWDPQSYPSPPFLQLDAMGE</sequence>
<name>A0A8J5KE49_ZINOF</name>
<comment type="caution">
    <text evidence="1">The sequence shown here is derived from an EMBL/GenBank/DDBJ whole genome shotgun (WGS) entry which is preliminary data.</text>
</comment>
<reference evidence="1 2" key="1">
    <citation type="submission" date="2020-08" db="EMBL/GenBank/DDBJ databases">
        <title>Plant Genome Project.</title>
        <authorList>
            <person name="Zhang R.-G."/>
        </authorList>
    </citation>
    <scope>NUCLEOTIDE SEQUENCE [LARGE SCALE GENOMIC DNA]</scope>
    <source>
        <tissue evidence="1">Rhizome</tissue>
    </source>
</reference>
<dbReference type="EMBL" id="JACMSC010000015">
    <property type="protein sequence ID" value="KAG6486362.1"/>
    <property type="molecule type" value="Genomic_DNA"/>
</dbReference>